<dbReference type="Proteomes" id="UP000240535">
    <property type="component" value="Unassembled WGS sequence"/>
</dbReference>
<evidence type="ECO:0000313" key="1">
    <source>
        <dbReference type="EMBL" id="PSM51535.1"/>
    </source>
</evidence>
<evidence type="ECO:0000313" key="2">
    <source>
        <dbReference type="Proteomes" id="UP000240535"/>
    </source>
</evidence>
<protein>
    <submittedName>
        <fullName evidence="1">Uncharacterized protein</fullName>
    </submittedName>
</protein>
<name>A0A2P8QZ69_9BACT</name>
<gene>
    <name evidence="1" type="ORF">CQ405_06980</name>
</gene>
<proteinExistence type="predicted"/>
<keyword evidence="2" id="KW-1185">Reference proteome</keyword>
<dbReference type="AlphaFoldDB" id="A0A2P8QZ69"/>
<organism evidence="1 2">
    <name type="scientific">Campylobacter blaseri</name>
    <dbReference type="NCBI Taxonomy" id="2042961"/>
    <lineage>
        <taxon>Bacteria</taxon>
        <taxon>Pseudomonadati</taxon>
        <taxon>Campylobacterota</taxon>
        <taxon>Epsilonproteobacteria</taxon>
        <taxon>Campylobacterales</taxon>
        <taxon>Campylobacteraceae</taxon>
        <taxon>Campylobacter</taxon>
    </lineage>
</organism>
<comment type="caution">
    <text evidence="1">The sequence shown here is derived from an EMBL/GenBank/DDBJ whole genome shotgun (WGS) entry which is preliminary data.</text>
</comment>
<dbReference type="EMBL" id="PDHH01000006">
    <property type="protein sequence ID" value="PSM51535.1"/>
    <property type="molecule type" value="Genomic_DNA"/>
</dbReference>
<reference evidence="2" key="1">
    <citation type="submission" date="2017-10" db="EMBL/GenBank/DDBJ databases">
        <title>Campylobacter species from seals.</title>
        <authorList>
            <person name="Gilbert M.J."/>
            <person name="Zomer A.L."/>
            <person name="Timmerman A.J."/>
            <person name="Duim B."/>
            <person name="Wagenaar J.A."/>
        </authorList>
    </citation>
    <scope>NUCLEOTIDE SEQUENCE [LARGE SCALE GENOMIC DNA]</scope>
    <source>
        <strain evidence="2">17S00004-5</strain>
    </source>
</reference>
<accession>A0A2P8QZ69</accession>
<sequence>MHLLQLKDSQFATFLPKNEKIVEHLKKQVLYMNFYPIYKLKTNTLIEYIKNLIEPNIKKESFISKFGFTIIEFINFLKLLGVQENNVIIFEIHSLKNNELKILELFSVNLEEVNKNYGYLGEIQDHANVFTMNPVIRHKDKFYIIGFKYFKMNFYNSLVEKIRKHMDSGINNKIGISVDSFVKNIFSRVKDNNGYKIFSGRYDLSKKIILKVIWL</sequence>